<proteinExistence type="predicted"/>
<dbReference type="OrthoDB" id="1325302at2"/>
<organism evidence="1 2">
    <name type="scientific">Pedobacter ginsenosidimutans</name>
    <dbReference type="NCBI Taxonomy" id="687842"/>
    <lineage>
        <taxon>Bacteria</taxon>
        <taxon>Pseudomonadati</taxon>
        <taxon>Bacteroidota</taxon>
        <taxon>Sphingobacteriia</taxon>
        <taxon>Sphingobacteriales</taxon>
        <taxon>Sphingobacteriaceae</taxon>
        <taxon>Pedobacter</taxon>
    </lineage>
</organism>
<accession>A0A0T5VIT3</accession>
<evidence type="ECO:0000313" key="2">
    <source>
        <dbReference type="Proteomes" id="UP000051950"/>
    </source>
</evidence>
<dbReference type="AlphaFoldDB" id="A0A0T5VIT3"/>
<dbReference type="RefSeq" id="WP_057934599.1">
    <property type="nucleotide sequence ID" value="NZ_LMZQ01000034.1"/>
</dbReference>
<name>A0A0T5VIT3_9SPHI</name>
<dbReference type="Proteomes" id="UP000051950">
    <property type="component" value="Unassembled WGS sequence"/>
</dbReference>
<sequence length="264" mass="28957">MSWSSLTGNQTVSGNNLQEAINDKILKLKTGKSLVPNNKCLTRSEANNLLKIAPLVNDNKLVLKSELQAIAWRGVSPSCIQAPDETLNEFDYLVVRYKWALGAGSDLDTFTGYINTGTSLDNVFMGYGRSPYELPSGANYQNAYIGWAGDNTSNNGVEAILVNFSKVTQDFPNLPAVTLRMAAAWYGQKSSGNIDMEIVTYLGGTMQKVGFDIQNVGGVLVQSIQFPKYIPDPPHWTNNINMVTAVGFVTYYKSNKSGRIVITY</sequence>
<keyword evidence="2" id="KW-1185">Reference proteome</keyword>
<gene>
    <name evidence="1" type="ORF">ASU31_23030</name>
</gene>
<evidence type="ECO:0000313" key="1">
    <source>
        <dbReference type="EMBL" id="KRT13713.1"/>
    </source>
</evidence>
<reference evidence="1 2" key="1">
    <citation type="submission" date="2015-11" db="EMBL/GenBank/DDBJ databases">
        <title>Sequence of Pedobacter ginsenosidimutans.</title>
        <authorList>
            <person name="Carson E."/>
            <person name="Keyser V."/>
            <person name="Newman J."/>
            <person name="Miller J."/>
        </authorList>
    </citation>
    <scope>NUCLEOTIDE SEQUENCE [LARGE SCALE GENOMIC DNA]</scope>
    <source>
        <strain evidence="1 2">KACC 14530</strain>
    </source>
</reference>
<dbReference type="EMBL" id="LMZQ01000034">
    <property type="protein sequence ID" value="KRT13713.1"/>
    <property type="molecule type" value="Genomic_DNA"/>
</dbReference>
<comment type="caution">
    <text evidence="1">The sequence shown here is derived from an EMBL/GenBank/DDBJ whole genome shotgun (WGS) entry which is preliminary data.</text>
</comment>
<protein>
    <submittedName>
        <fullName evidence="1">Uncharacterized protein</fullName>
    </submittedName>
</protein>
<dbReference type="STRING" id="687842.ASU31_23030"/>